<name>A0A915D1D2_9BILA</name>
<reference evidence="2" key="1">
    <citation type="submission" date="2022-11" db="UniProtKB">
        <authorList>
            <consortium name="WormBaseParasite"/>
        </authorList>
    </citation>
    <scope>IDENTIFICATION</scope>
</reference>
<protein>
    <submittedName>
        <fullName evidence="2">Uncharacterized protein</fullName>
    </submittedName>
</protein>
<dbReference type="WBParaSite" id="jg14361">
    <property type="protein sequence ID" value="jg14361"/>
    <property type="gene ID" value="jg14361"/>
</dbReference>
<dbReference type="Proteomes" id="UP000887574">
    <property type="component" value="Unplaced"/>
</dbReference>
<keyword evidence="1" id="KW-1185">Reference proteome</keyword>
<dbReference type="AlphaFoldDB" id="A0A915D1D2"/>
<evidence type="ECO:0000313" key="1">
    <source>
        <dbReference type="Proteomes" id="UP000887574"/>
    </source>
</evidence>
<accession>A0A915D1D2</accession>
<proteinExistence type="predicted"/>
<sequence>MVGHFPISKHHQFPSAKLSEIPVVAPEAEFSFHANDTLMHVRTDSWMLSYNTCLEARFRLEGKRTRLLIYTCRMVEGGMCILDKFLADPYNPRSEGSIEKERFVRRPRKFSDKETEERQRRRRHGKRALREVVGLLSKASKSVTECVAKDLVAGRKRRISRNKWTMKINIAWWEERGLSKKRLKTLMKILRLHSDGCNLSLFRSHIREAVPIAKLILNWLIFLLHH</sequence>
<organism evidence="1 2">
    <name type="scientific">Ditylenchus dipsaci</name>
    <dbReference type="NCBI Taxonomy" id="166011"/>
    <lineage>
        <taxon>Eukaryota</taxon>
        <taxon>Metazoa</taxon>
        <taxon>Ecdysozoa</taxon>
        <taxon>Nematoda</taxon>
        <taxon>Chromadorea</taxon>
        <taxon>Rhabditida</taxon>
        <taxon>Tylenchina</taxon>
        <taxon>Tylenchomorpha</taxon>
        <taxon>Sphaerularioidea</taxon>
        <taxon>Anguinidae</taxon>
        <taxon>Anguininae</taxon>
        <taxon>Ditylenchus</taxon>
    </lineage>
</organism>
<evidence type="ECO:0000313" key="2">
    <source>
        <dbReference type="WBParaSite" id="jg14361"/>
    </source>
</evidence>